<accession>A0A379K5Q4</accession>
<dbReference type="AlphaFoldDB" id="A0A379K5Q4"/>
<dbReference type="EMBL" id="UGUW01000004">
    <property type="protein sequence ID" value="SUD59784.1"/>
    <property type="molecule type" value="Genomic_DNA"/>
</dbReference>
<evidence type="ECO:0000313" key="1">
    <source>
        <dbReference type="EMBL" id="SUD59784.1"/>
    </source>
</evidence>
<sequence length="74" mass="8399">MTELSRWRAKRDKDGRVIPRCWQSEEGYTVSEARIPEARYAITRPGGKAPFAYTPDSGEIRALVEADMKPRAMA</sequence>
<gene>
    <name evidence="1" type="ORF">NCTC10860_02095</name>
</gene>
<reference evidence="1 2" key="1">
    <citation type="submission" date="2018-06" db="EMBL/GenBank/DDBJ databases">
        <authorList>
            <consortium name="Pathogen Informatics"/>
            <person name="Doyle S."/>
        </authorList>
    </citation>
    <scope>NUCLEOTIDE SEQUENCE [LARGE SCALE GENOMIC DNA]</scope>
    <source>
        <strain evidence="1 2">NCTC10860</strain>
    </source>
</reference>
<dbReference type="Proteomes" id="UP000254084">
    <property type="component" value="Unassembled WGS sequence"/>
</dbReference>
<protein>
    <submittedName>
        <fullName evidence="1">Uncharacterized protein</fullName>
    </submittedName>
</protein>
<name>A0A379K5Q4_ECTOL</name>
<proteinExistence type="predicted"/>
<evidence type="ECO:0000313" key="2">
    <source>
        <dbReference type="Proteomes" id="UP000254084"/>
    </source>
</evidence>
<organism evidence="1 2">
    <name type="scientific">Ectopseudomonas oleovorans</name>
    <name type="common">Pseudomonas oleovorans</name>
    <dbReference type="NCBI Taxonomy" id="301"/>
    <lineage>
        <taxon>Bacteria</taxon>
        <taxon>Pseudomonadati</taxon>
        <taxon>Pseudomonadota</taxon>
        <taxon>Gammaproteobacteria</taxon>
        <taxon>Pseudomonadales</taxon>
        <taxon>Pseudomonadaceae</taxon>
        <taxon>Ectopseudomonas</taxon>
    </lineage>
</organism>